<comment type="caution">
    <text evidence="2">The sequence shown here is derived from an EMBL/GenBank/DDBJ whole genome shotgun (WGS) entry which is preliminary data.</text>
</comment>
<feature type="transmembrane region" description="Helical" evidence="1">
    <location>
        <begin position="170"/>
        <end position="195"/>
    </location>
</feature>
<protein>
    <submittedName>
        <fullName evidence="2">Uncharacterized membrane protein YoaK (UPF0700 family)</fullName>
    </submittedName>
</protein>
<accession>A0A2T0QEM3</accession>
<gene>
    <name evidence="2" type="ORF">CLV72_101954</name>
</gene>
<evidence type="ECO:0000313" key="2">
    <source>
        <dbReference type="EMBL" id="PRY02352.1"/>
    </source>
</evidence>
<dbReference type="PROSITE" id="PS51257">
    <property type="entry name" value="PROKAR_LIPOPROTEIN"/>
    <property type="match status" value="1"/>
</dbReference>
<dbReference type="InterPro" id="IPR010699">
    <property type="entry name" value="DUF1275"/>
</dbReference>
<keyword evidence="3" id="KW-1185">Reference proteome</keyword>
<evidence type="ECO:0000313" key="3">
    <source>
        <dbReference type="Proteomes" id="UP000237846"/>
    </source>
</evidence>
<dbReference type="PANTHER" id="PTHR37314:SF4">
    <property type="entry name" value="UPF0700 TRANSMEMBRANE PROTEIN YOAK"/>
    <property type="match status" value="1"/>
</dbReference>
<dbReference type="Proteomes" id="UP000237846">
    <property type="component" value="Unassembled WGS sequence"/>
</dbReference>
<proteinExistence type="predicted"/>
<dbReference type="Pfam" id="PF06912">
    <property type="entry name" value="DUF1275"/>
    <property type="match status" value="1"/>
</dbReference>
<dbReference type="PANTHER" id="PTHR37314">
    <property type="entry name" value="SLR0142 PROTEIN"/>
    <property type="match status" value="1"/>
</dbReference>
<evidence type="ECO:0000256" key="1">
    <source>
        <dbReference type="SAM" id="Phobius"/>
    </source>
</evidence>
<reference evidence="2 3" key="1">
    <citation type="submission" date="2018-03" db="EMBL/GenBank/DDBJ databases">
        <title>Genomic Encyclopedia of Archaeal and Bacterial Type Strains, Phase II (KMG-II): from individual species to whole genera.</title>
        <authorList>
            <person name="Goeker M."/>
        </authorList>
    </citation>
    <scope>NUCLEOTIDE SEQUENCE [LARGE SCALE GENOMIC DNA]</scope>
    <source>
        <strain evidence="2 3">DSM 45601</strain>
    </source>
</reference>
<feature type="transmembrane region" description="Helical" evidence="1">
    <location>
        <begin position="65"/>
        <end position="84"/>
    </location>
</feature>
<feature type="transmembrane region" description="Helical" evidence="1">
    <location>
        <begin position="16"/>
        <end position="45"/>
    </location>
</feature>
<keyword evidence="1" id="KW-1133">Transmembrane helix</keyword>
<feature type="transmembrane region" description="Helical" evidence="1">
    <location>
        <begin position="96"/>
        <end position="116"/>
    </location>
</feature>
<feature type="transmembrane region" description="Helical" evidence="1">
    <location>
        <begin position="201"/>
        <end position="220"/>
    </location>
</feature>
<name>A0A2T0QEM3_9ACTN</name>
<organism evidence="2 3">
    <name type="scientific">Allonocardiopsis opalescens</name>
    <dbReference type="NCBI Taxonomy" id="1144618"/>
    <lineage>
        <taxon>Bacteria</taxon>
        <taxon>Bacillati</taxon>
        <taxon>Actinomycetota</taxon>
        <taxon>Actinomycetes</taxon>
        <taxon>Streptosporangiales</taxon>
        <taxon>Allonocardiopsis</taxon>
    </lineage>
</organism>
<dbReference type="EMBL" id="PVZC01000001">
    <property type="protein sequence ID" value="PRY02352.1"/>
    <property type="molecule type" value="Genomic_DNA"/>
</dbReference>
<keyword evidence="1" id="KW-0472">Membrane</keyword>
<sequence length="223" mass="21759">MKAEEAGRPMRHRRTLAVLLLLTGCAGGVDLLSVVVLGGVFAGIITGDLIHVAHGLGTAAWRTAATAAVAVAGFGAGVVAWARLVGPRGGGPVRHLTGAMAAETAVLAAFAAAWALVGGRPDGLAEQLALLAAAAAAMGGQSVVARTLGSSTTYLTGTFTAALSELANGGPAAATLAPLARLGALLLGAVAATLALDVLPAAAPAVPLACAVAALLCRVVRRR</sequence>
<dbReference type="AlphaFoldDB" id="A0A2T0QEM3"/>
<feature type="transmembrane region" description="Helical" evidence="1">
    <location>
        <begin position="128"/>
        <end position="149"/>
    </location>
</feature>
<keyword evidence="1" id="KW-0812">Transmembrane</keyword>